<comment type="caution">
    <text evidence="1">The sequence shown here is derived from an EMBL/GenBank/DDBJ whole genome shotgun (WGS) entry which is preliminary data.</text>
</comment>
<dbReference type="InterPro" id="IPR006524">
    <property type="entry name" value="ArpU-like"/>
</dbReference>
<accession>A0A0R2BJF0</accession>
<gene>
    <name evidence="1" type="ORF">FC84_GL001607</name>
</gene>
<dbReference type="Proteomes" id="UP000051813">
    <property type="component" value="Unassembled WGS sequence"/>
</dbReference>
<reference evidence="1 2" key="1">
    <citation type="journal article" date="2015" name="Genome Announc.">
        <title>Expanding the biotechnology potential of lactobacilli through comparative genomics of 213 strains and associated genera.</title>
        <authorList>
            <person name="Sun Z."/>
            <person name="Harris H.M."/>
            <person name="McCann A."/>
            <person name="Guo C."/>
            <person name="Argimon S."/>
            <person name="Zhang W."/>
            <person name="Yang X."/>
            <person name="Jeffery I.B."/>
            <person name="Cooney J.C."/>
            <person name="Kagawa T.F."/>
            <person name="Liu W."/>
            <person name="Song Y."/>
            <person name="Salvetti E."/>
            <person name="Wrobel A."/>
            <person name="Rasinkangas P."/>
            <person name="Parkhill J."/>
            <person name="Rea M.C."/>
            <person name="O'Sullivan O."/>
            <person name="Ritari J."/>
            <person name="Douillard F.P."/>
            <person name="Paul Ross R."/>
            <person name="Yang R."/>
            <person name="Briner A.E."/>
            <person name="Felis G.E."/>
            <person name="de Vos W.M."/>
            <person name="Barrangou R."/>
            <person name="Klaenhammer T.R."/>
            <person name="Caufield P.W."/>
            <person name="Cui Y."/>
            <person name="Zhang H."/>
            <person name="O'Toole P.W."/>
        </authorList>
    </citation>
    <scope>NUCLEOTIDE SEQUENCE [LARGE SCALE GENOMIC DNA]</scope>
    <source>
        <strain evidence="1 2">DSM 20335</strain>
    </source>
</reference>
<sequence length="137" mass="15902">MGLLPEIDADKCVENAREILSQYRRLSRMAGRKLTDIQSPTFDGMPRASSYENRNETKIVNHIDAEMIVDNCQQAMSIIGKNSYWVLYYSYFCEPALTYYQIAKKISYSEESIDYLKRKGLLEFAEAYPNGKLLVYK</sequence>
<dbReference type="OrthoDB" id="2301896at2"/>
<name>A0A0R2BJF0_9LACO</name>
<keyword evidence="2" id="KW-1185">Reference proteome</keyword>
<organism evidence="1 2">
    <name type="scientific">Lapidilactobacillus dextrinicus DSM 20335</name>
    <dbReference type="NCBI Taxonomy" id="1423738"/>
    <lineage>
        <taxon>Bacteria</taxon>
        <taxon>Bacillati</taxon>
        <taxon>Bacillota</taxon>
        <taxon>Bacilli</taxon>
        <taxon>Lactobacillales</taxon>
        <taxon>Lactobacillaceae</taxon>
        <taxon>Lapidilactobacillus</taxon>
    </lineage>
</organism>
<proteinExistence type="predicted"/>
<evidence type="ECO:0000313" key="1">
    <source>
        <dbReference type="EMBL" id="KRM79431.1"/>
    </source>
</evidence>
<dbReference type="PATRIC" id="fig|1423738.3.peg.1626"/>
<dbReference type="STRING" id="1423738.FC84_GL001607"/>
<dbReference type="AlphaFoldDB" id="A0A0R2BJF0"/>
<dbReference type="EMBL" id="AYYK01000004">
    <property type="protein sequence ID" value="KRM79431.1"/>
    <property type="molecule type" value="Genomic_DNA"/>
</dbReference>
<dbReference type="NCBIfam" id="TIGR01637">
    <property type="entry name" value="phage_arpU"/>
    <property type="match status" value="1"/>
</dbReference>
<evidence type="ECO:0000313" key="2">
    <source>
        <dbReference type="Proteomes" id="UP000051813"/>
    </source>
</evidence>
<protein>
    <submittedName>
        <fullName evidence="1">Uncharacterized protein</fullName>
    </submittedName>
</protein>
<dbReference type="RefSeq" id="WP_057755702.1">
    <property type="nucleotide sequence ID" value="NZ_AYYK01000004.1"/>
</dbReference>